<organism evidence="8 9">
    <name type="scientific">Mucilaginibacter oryzae</name>
    <dbReference type="NCBI Taxonomy" id="468058"/>
    <lineage>
        <taxon>Bacteria</taxon>
        <taxon>Pseudomonadati</taxon>
        <taxon>Bacteroidota</taxon>
        <taxon>Sphingobacteriia</taxon>
        <taxon>Sphingobacteriales</taxon>
        <taxon>Sphingobacteriaceae</taxon>
        <taxon>Mucilaginibacter</taxon>
    </lineage>
</organism>
<dbReference type="SUPFAM" id="SSF48317">
    <property type="entry name" value="Acid phosphatase/Vanadium-dependent haloperoxidase"/>
    <property type="match status" value="1"/>
</dbReference>
<evidence type="ECO:0000256" key="4">
    <source>
        <dbReference type="ARBA" id="ARBA00022801"/>
    </source>
</evidence>
<keyword evidence="9" id="KW-1185">Reference proteome</keyword>
<dbReference type="AlphaFoldDB" id="A0A316HHH1"/>
<reference evidence="8 9" key="1">
    <citation type="submission" date="2018-05" db="EMBL/GenBank/DDBJ databases">
        <title>Genomic Encyclopedia of Archaeal and Bacterial Type Strains, Phase II (KMG-II): from individual species to whole genera.</title>
        <authorList>
            <person name="Goeker M."/>
        </authorList>
    </citation>
    <scope>NUCLEOTIDE SEQUENCE [LARGE SCALE GENOMIC DNA]</scope>
    <source>
        <strain evidence="8 9">DSM 19975</strain>
    </source>
</reference>
<keyword evidence="2" id="KW-1003">Cell membrane</keyword>
<feature type="domain" description="Phosphatidic acid phosphatase type 2/haloperoxidase" evidence="7">
    <location>
        <begin position="104"/>
        <end position="214"/>
    </location>
</feature>
<keyword evidence="6" id="KW-0472">Membrane</keyword>
<evidence type="ECO:0000313" key="8">
    <source>
        <dbReference type="EMBL" id="PWK79583.1"/>
    </source>
</evidence>
<evidence type="ECO:0000313" key="9">
    <source>
        <dbReference type="Proteomes" id="UP000245678"/>
    </source>
</evidence>
<evidence type="ECO:0000256" key="3">
    <source>
        <dbReference type="ARBA" id="ARBA00022692"/>
    </source>
</evidence>
<dbReference type="RefSeq" id="WP_109605331.1">
    <property type="nucleotide sequence ID" value="NZ_QGHA01000001.1"/>
</dbReference>
<keyword evidence="4" id="KW-0378">Hydrolase</keyword>
<dbReference type="SMART" id="SM00014">
    <property type="entry name" value="acidPPc"/>
    <property type="match status" value="1"/>
</dbReference>
<name>A0A316HHH1_9SPHI</name>
<evidence type="ECO:0000256" key="6">
    <source>
        <dbReference type="ARBA" id="ARBA00023136"/>
    </source>
</evidence>
<evidence type="ECO:0000256" key="5">
    <source>
        <dbReference type="ARBA" id="ARBA00022989"/>
    </source>
</evidence>
<dbReference type="PANTHER" id="PTHR14969">
    <property type="entry name" value="SPHINGOSINE-1-PHOSPHATE PHOSPHOHYDROLASE"/>
    <property type="match status" value="1"/>
</dbReference>
<dbReference type="InterPro" id="IPR036938">
    <property type="entry name" value="PAP2/HPO_sf"/>
</dbReference>
<evidence type="ECO:0000256" key="2">
    <source>
        <dbReference type="ARBA" id="ARBA00022475"/>
    </source>
</evidence>
<comment type="subcellular location">
    <subcellularLocation>
        <location evidence="1">Cell membrane</location>
        <topology evidence="1">Multi-pass membrane protein</topology>
    </subcellularLocation>
</comment>
<accession>A0A316HHH1</accession>
<dbReference type="Pfam" id="PF01569">
    <property type="entry name" value="PAP2"/>
    <property type="match status" value="1"/>
</dbReference>
<dbReference type="GO" id="GO:0005886">
    <property type="term" value="C:plasma membrane"/>
    <property type="evidence" value="ECO:0007669"/>
    <property type="project" value="UniProtKB-SubCell"/>
</dbReference>
<sequence length="218" mass="23595">MRKLSSLKYLALLLSIQGLTIGLPAKLFAQADTAEITRNSPAFIPPAVQRWDDRVMIDLQNQRTPKQTGFFLFLSKNVLVGDIGIPTGLLVGGIISNNKEMRQNAGYVAGSTAISYGFMVLIKHLVKRPRPFVQNIQITPVYRAGGTSFPSGHTSSSFATATALSVAYPKWYVIAPSFFWAGATSYSRMYLGVHYPTDVGAGIILGTGSAAAMSFLKK</sequence>
<keyword evidence="5" id="KW-1133">Transmembrane helix</keyword>
<dbReference type="InterPro" id="IPR000326">
    <property type="entry name" value="PAP2/HPO"/>
</dbReference>
<keyword evidence="3" id="KW-0812">Transmembrane</keyword>
<gene>
    <name evidence="8" type="ORF">LX99_00040</name>
</gene>
<comment type="caution">
    <text evidence="8">The sequence shown here is derived from an EMBL/GenBank/DDBJ whole genome shotgun (WGS) entry which is preliminary data.</text>
</comment>
<evidence type="ECO:0000259" key="7">
    <source>
        <dbReference type="SMART" id="SM00014"/>
    </source>
</evidence>
<dbReference type="PANTHER" id="PTHR14969:SF62">
    <property type="entry name" value="DECAPRENYLPHOSPHORYL-5-PHOSPHORIBOSE PHOSPHATASE RV3807C-RELATED"/>
    <property type="match status" value="1"/>
</dbReference>
<evidence type="ECO:0000256" key="1">
    <source>
        <dbReference type="ARBA" id="ARBA00004651"/>
    </source>
</evidence>
<dbReference type="Gene3D" id="1.20.144.10">
    <property type="entry name" value="Phosphatidic acid phosphatase type 2/haloperoxidase"/>
    <property type="match status" value="1"/>
</dbReference>
<protein>
    <submittedName>
        <fullName evidence="8">Undecaprenyl-diphosphatase</fullName>
    </submittedName>
</protein>
<dbReference type="EMBL" id="QGHA01000001">
    <property type="protein sequence ID" value="PWK79583.1"/>
    <property type="molecule type" value="Genomic_DNA"/>
</dbReference>
<dbReference type="Proteomes" id="UP000245678">
    <property type="component" value="Unassembled WGS sequence"/>
</dbReference>
<dbReference type="CDD" id="cd03392">
    <property type="entry name" value="PAP2_like_2"/>
    <property type="match status" value="1"/>
</dbReference>
<proteinExistence type="predicted"/>
<dbReference type="GO" id="GO:0016787">
    <property type="term" value="F:hydrolase activity"/>
    <property type="evidence" value="ECO:0007669"/>
    <property type="project" value="UniProtKB-KW"/>
</dbReference>